<dbReference type="PRINTS" id="PR00195">
    <property type="entry name" value="DYNAMIN"/>
</dbReference>
<accession>A0A7S2R4H5</accession>
<dbReference type="PANTHER" id="PTHR11566">
    <property type="entry name" value="DYNAMIN"/>
    <property type="match status" value="1"/>
</dbReference>
<dbReference type="Gene3D" id="3.40.50.300">
    <property type="entry name" value="P-loop containing nucleotide triphosphate hydrolases"/>
    <property type="match status" value="1"/>
</dbReference>
<dbReference type="Pfam" id="PF00350">
    <property type="entry name" value="Dynamin_N"/>
    <property type="match status" value="1"/>
</dbReference>
<feature type="compositionally biased region" description="Polar residues" evidence="1">
    <location>
        <begin position="845"/>
        <end position="858"/>
    </location>
</feature>
<feature type="chain" id="PRO_5030583459" description="Dynamin-type G domain-containing protein" evidence="2">
    <location>
        <begin position="22"/>
        <end position="1003"/>
    </location>
</feature>
<name>A0A7S2R4H5_9STRA</name>
<dbReference type="GO" id="GO:0008017">
    <property type="term" value="F:microtubule binding"/>
    <property type="evidence" value="ECO:0007669"/>
    <property type="project" value="TreeGrafter"/>
</dbReference>
<evidence type="ECO:0000256" key="2">
    <source>
        <dbReference type="SAM" id="SignalP"/>
    </source>
</evidence>
<dbReference type="PANTHER" id="PTHR11566:SF78">
    <property type="entry name" value="DYNAMIN-LIKE PROTEIN ARC5"/>
    <property type="match status" value="1"/>
</dbReference>
<dbReference type="GO" id="GO:0005874">
    <property type="term" value="C:microtubule"/>
    <property type="evidence" value="ECO:0007669"/>
    <property type="project" value="TreeGrafter"/>
</dbReference>
<protein>
    <recommendedName>
        <fullName evidence="3">Dynamin-type G domain-containing protein</fullName>
    </recommendedName>
</protein>
<dbReference type="PROSITE" id="PS51718">
    <property type="entry name" value="G_DYNAMIN_2"/>
    <property type="match status" value="1"/>
</dbReference>
<dbReference type="InterPro" id="IPR045063">
    <property type="entry name" value="Dynamin_N"/>
</dbReference>
<dbReference type="SMART" id="SM00053">
    <property type="entry name" value="DYNc"/>
    <property type="match status" value="1"/>
</dbReference>
<dbReference type="InterPro" id="IPR022812">
    <property type="entry name" value="Dynamin"/>
</dbReference>
<sequence>MRYYLHFFIVIVVAAIANADAEQSRSTSSASSSTSRPTTSSSNKRSSSKRSRLPPVGSISSTSASTTSTTEQDFQNVQSRRQKTSRRREPQSRQKNKGTGKSFAIDYPAEEARPTDRILDNDEGQFSSPFNFYDEADADYSDGEGGFEDKVRPRNSRDDSDDSDGEEYGKGSEKGALYDAYNLLHTLAQDFRKPFDAPAVVVVGHQSSGKSALIEALMGFQFNQVGGGTKTRRPIALRMQYNPRCSEPNCFLQGDDGTERPKSLAEIQEYINDENTRLERDPVRSFDSREINVRMEYKYCPNMILIDTPGLIAAPRVPKGRNGAGAPNMQQRALQKSAREAERLVVEKMRCQDYIILCVEDTMDWKHGATREVVQKADPDLSRTVIVNTKLDTKVPQFGTPKDLVEFLQAGIIEKISPHKLGGPFFTTVPSGRVGRPLGLLSDEEFDEYEYDFDNDDDFVNACMENEESDRSVVWEKLKKLKRLRSATANEDSDILPANALVPRIGISRLRGFLERRVDDCYRRNVAKIVPLLQAEHATAAKRLEACDKELEALSVERLKAGADVFCDEFCTALKDAIQGSVIAPSSVYGENAEQERLASGSFAEIQGSPLAVSDRTWDRLVENEVGNSNHRLYGGAQYHRTMREFNLAAKCLRLPAITEDEIANAAGVGDVHDGVNFLRAACVIALEKAQTSFDPLLESLKIRMCHVLGKVSSISEYILIQKKDRSIQHYSYFENTRYGNNGQNKDNASDITQNPQFRQLVRTIYEKFVLKCSDSTMMRCRDDLYAQTKFVAWDLHERGSGAIRRSLPDHTDMVAVYQVAVQATKNIQSKEKDKDKSDRSSEKGTQSTTENASSSALTVIPDKDQNDERDYYNLLQVIEEAAMSRDANRTNLVVGGLVQHIIAQWRETFARSVTTKFNCYFMLPFVDEFHMFLRQELQRVYEGEGENLCEVFDLSAARRILQQRHDELINECMANKRLQEKFDLVSKMMRMEQESTSSRSKL</sequence>
<dbReference type="GO" id="GO:0016020">
    <property type="term" value="C:membrane"/>
    <property type="evidence" value="ECO:0007669"/>
    <property type="project" value="TreeGrafter"/>
</dbReference>
<dbReference type="InterPro" id="IPR001401">
    <property type="entry name" value="Dynamin_GTPase"/>
</dbReference>
<dbReference type="GO" id="GO:0003924">
    <property type="term" value="F:GTPase activity"/>
    <property type="evidence" value="ECO:0007669"/>
    <property type="project" value="InterPro"/>
</dbReference>
<reference evidence="4" key="1">
    <citation type="submission" date="2021-01" db="EMBL/GenBank/DDBJ databases">
        <authorList>
            <person name="Corre E."/>
            <person name="Pelletier E."/>
            <person name="Niang G."/>
            <person name="Scheremetjew M."/>
            <person name="Finn R."/>
            <person name="Kale V."/>
            <person name="Holt S."/>
            <person name="Cochrane G."/>
            <person name="Meng A."/>
            <person name="Brown T."/>
            <person name="Cohen L."/>
        </authorList>
    </citation>
    <scope>NUCLEOTIDE SEQUENCE</scope>
    <source>
        <strain evidence="4">CCMP1452</strain>
    </source>
</reference>
<dbReference type="GO" id="GO:0005525">
    <property type="term" value="F:GTP binding"/>
    <property type="evidence" value="ECO:0007669"/>
    <property type="project" value="InterPro"/>
</dbReference>
<organism evidence="4">
    <name type="scientific">Eucampia antarctica</name>
    <dbReference type="NCBI Taxonomy" id="49252"/>
    <lineage>
        <taxon>Eukaryota</taxon>
        <taxon>Sar</taxon>
        <taxon>Stramenopiles</taxon>
        <taxon>Ochrophyta</taxon>
        <taxon>Bacillariophyta</taxon>
        <taxon>Mediophyceae</taxon>
        <taxon>Biddulphiophycidae</taxon>
        <taxon>Hemiaulales</taxon>
        <taxon>Hemiaulaceae</taxon>
        <taxon>Eucampia</taxon>
    </lineage>
</organism>
<feature type="region of interest" description="Disordered" evidence="1">
    <location>
        <begin position="828"/>
        <end position="861"/>
    </location>
</feature>
<dbReference type="SUPFAM" id="SSF52540">
    <property type="entry name" value="P-loop containing nucleoside triphosphate hydrolases"/>
    <property type="match status" value="1"/>
</dbReference>
<feature type="compositionally biased region" description="Basic and acidic residues" evidence="1">
    <location>
        <begin position="147"/>
        <end position="158"/>
    </location>
</feature>
<dbReference type="GO" id="GO:0005737">
    <property type="term" value="C:cytoplasm"/>
    <property type="evidence" value="ECO:0007669"/>
    <property type="project" value="TreeGrafter"/>
</dbReference>
<feature type="compositionally biased region" description="Basic and acidic residues" evidence="1">
    <location>
        <begin position="829"/>
        <end position="843"/>
    </location>
</feature>
<evidence type="ECO:0000256" key="1">
    <source>
        <dbReference type="SAM" id="MobiDB-lite"/>
    </source>
</evidence>
<evidence type="ECO:0000313" key="4">
    <source>
        <dbReference type="EMBL" id="CAD9660330.1"/>
    </source>
</evidence>
<proteinExistence type="predicted"/>
<feature type="domain" description="Dynamin-type G" evidence="3">
    <location>
        <begin position="194"/>
        <end position="491"/>
    </location>
</feature>
<feature type="compositionally biased region" description="Acidic residues" evidence="1">
    <location>
        <begin position="134"/>
        <end position="146"/>
    </location>
</feature>
<feature type="compositionally biased region" description="Low complexity" evidence="1">
    <location>
        <begin position="24"/>
        <end position="45"/>
    </location>
</feature>
<dbReference type="EMBL" id="HBHI01007269">
    <property type="protein sequence ID" value="CAD9660330.1"/>
    <property type="molecule type" value="Transcribed_RNA"/>
</dbReference>
<keyword evidence="2" id="KW-0732">Signal</keyword>
<gene>
    <name evidence="4" type="ORF">EANT1437_LOCUS3709</name>
</gene>
<evidence type="ECO:0000259" key="3">
    <source>
        <dbReference type="PROSITE" id="PS51718"/>
    </source>
</evidence>
<feature type="signal peptide" evidence="2">
    <location>
        <begin position="1"/>
        <end position="21"/>
    </location>
</feature>
<feature type="region of interest" description="Disordered" evidence="1">
    <location>
        <begin position="21"/>
        <end position="172"/>
    </location>
</feature>
<feature type="compositionally biased region" description="Basic and acidic residues" evidence="1">
    <location>
        <begin position="110"/>
        <end position="120"/>
    </location>
</feature>
<feature type="compositionally biased region" description="Low complexity" evidence="1">
    <location>
        <begin position="60"/>
        <end position="70"/>
    </location>
</feature>
<dbReference type="InterPro" id="IPR027417">
    <property type="entry name" value="P-loop_NTPase"/>
</dbReference>
<dbReference type="AlphaFoldDB" id="A0A7S2R4H5"/>
<dbReference type="InterPro" id="IPR030381">
    <property type="entry name" value="G_DYNAMIN_dom"/>
</dbReference>